<sequence>MRCNSQFNLTRASDVALKLISPSGTESLLLNEAGKSKDNNPEGDKTFNGSQTLQYTFNTALLEVKALWVNGSFRSIRHNNR</sequence>
<dbReference type="AlphaFoldDB" id="A0A930UWX6"/>
<gene>
    <name evidence="4" type="ORF">INT80_11450</name>
</gene>
<feature type="domain" description="P/Homo B" evidence="3">
    <location>
        <begin position="5"/>
        <end position="51"/>
    </location>
</feature>
<evidence type="ECO:0000259" key="3">
    <source>
        <dbReference type="Pfam" id="PF01483"/>
    </source>
</evidence>
<dbReference type="GO" id="GO:0004252">
    <property type="term" value="F:serine-type endopeptidase activity"/>
    <property type="evidence" value="ECO:0007669"/>
    <property type="project" value="InterPro"/>
</dbReference>
<name>A0A930UWX6_9PAST</name>
<organism evidence="4">
    <name type="scientific">Gallibacterium anatis</name>
    <dbReference type="NCBI Taxonomy" id="750"/>
    <lineage>
        <taxon>Bacteria</taxon>
        <taxon>Pseudomonadati</taxon>
        <taxon>Pseudomonadota</taxon>
        <taxon>Gammaproteobacteria</taxon>
        <taxon>Pasteurellales</taxon>
        <taxon>Pasteurellaceae</taxon>
        <taxon>Gallibacterium</taxon>
    </lineage>
</organism>
<dbReference type="EMBL" id="JADION010000036">
    <property type="protein sequence ID" value="MBF4102900.1"/>
    <property type="molecule type" value="Genomic_DNA"/>
</dbReference>
<comment type="caution">
    <text evidence="4">The sequence shown here is derived from an EMBL/GenBank/DDBJ whole genome shotgun (WGS) entry which is preliminary data.</text>
</comment>
<keyword evidence="1" id="KW-0645">Protease</keyword>
<protein>
    <submittedName>
        <fullName evidence="4">Proprotein convertase P-domain-containing protein</fullName>
    </submittedName>
</protein>
<keyword evidence="2" id="KW-0378">Hydrolase</keyword>
<evidence type="ECO:0000313" key="4">
    <source>
        <dbReference type="EMBL" id="MBF4102900.1"/>
    </source>
</evidence>
<evidence type="ECO:0000256" key="2">
    <source>
        <dbReference type="ARBA" id="ARBA00022801"/>
    </source>
</evidence>
<accession>A0A930UWX6</accession>
<dbReference type="GO" id="GO:0006508">
    <property type="term" value="P:proteolysis"/>
    <property type="evidence" value="ECO:0007669"/>
    <property type="project" value="UniProtKB-KW"/>
</dbReference>
<reference evidence="4" key="1">
    <citation type="submission" date="2020-11" db="EMBL/GenBank/DDBJ databases">
        <title>Gallibacterium anatis 1637, full genome, WGS.</title>
        <authorList>
            <person name="Laishevtcev A.I."/>
            <person name="Yakimova E.A."/>
            <person name="Petkovich D."/>
            <person name="Stepanova T.V."/>
            <person name="Kalendr R.S."/>
            <person name="Rubalsky E.O."/>
            <person name="Zulkarneev E.R."/>
            <person name="Aleshkin A.V."/>
        </authorList>
    </citation>
    <scope>NUCLEOTIDE SEQUENCE</scope>
    <source>
        <strain evidence="4">1637</strain>
    </source>
</reference>
<dbReference type="Gene3D" id="2.60.120.260">
    <property type="entry name" value="Galactose-binding domain-like"/>
    <property type="match status" value="1"/>
</dbReference>
<proteinExistence type="predicted"/>
<dbReference type="Pfam" id="PF01483">
    <property type="entry name" value="P_proprotein"/>
    <property type="match status" value="1"/>
</dbReference>
<evidence type="ECO:0000256" key="1">
    <source>
        <dbReference type="ARBA" id="ARBA00022670"/>
    </source>
</evidence>
<dbReference type="InterPro" id="IPR002884">
    <property type="entry name" value="P_dom"/>
</dbReference>